<gene>
    <name evidence="3" type="ORF">OG699_03025</name>
</gene>
<dbReference type="InterPro" id="IPR039261">
    <property type="entry name" value="FNR_nucleotide-bd"/>
</dbReference>
<feature type="domain" description="Siderophore-interacting FAD-binding" evidence="2">
    <location>
        <begin position="6"/>
        <end position="125"/>
    </location>
</feature>
<dbReference type="Gene3D" id="3.40.50.80">
    <property type="entry name" value="Nucleotide-binding domain of ferredoxin-NADP reductase (FNR) module"/>
    <property type="match status" value="1"/>
</dbReference>
<evidence type="ECO:0000313" key="3">
    <source>
        <dbReference type="EMBL" id="WTZ14563.1"/>
    </source>
</evidence>
<dbReference type="Gene3D" id="2.40.30.10">
    <property type="entry name" value="Translation factors"/>
    <property type="match status" value="1"/>
</dbReference>
<reference evidence="3" key="1">
    <citation type="submission" date="2022-10" db="EMBL/GenBank/DDBJ databases">
        <title>The complete genomes of actinobacterial strains from the NBC collection.</title>
        <authorList>
            <person name="Joergensen T.S."/>
            <person name="Alvarez Arevalo M."/>
            <person name="Sterndorff E.B."/>
            <person name="Faurdal D."/>
            <person name="Vuksanovic O."/>
            <person name="Mourched A.-S."/>
            <person name="Charusanti P."/>
            <person name="Shaw S."/>
            <person name="Blin K."/>
            <person name="Weber T."/>
        </authorList>
    </citation>
    <scope>NUCLEOTIDE SEQUENCE</scope>
    <source>
        <strain evidence="3">NBC_01393</strain>
    </source>
</reference>
<dbReference type="InterPro" id="IPR039374">
    <property type="entry name" value="SIP_fam"/>
</dbReference>
<accession>A0AAU3IE49</accession>
<protein>
    <submittedName>
        <fullName evidence="3">Siderophore-interacting protein</fullName>
    </submittedName>
</protein>
<dbReference type="PANTHER" id="PTHR30157:SF0">
    <property type="entry name" value="NADPH-DEPENDENT FERRIC-CHELATE REDUCTASE"/>
    <property type="match status" value="1"/>
</dbReference>
<dbReference type="AlphaFoldDB" id="A0AAU3IE49"/>
<name>A0AAU3IE49_9ACTN</name>
<dbReference type="CDD" id="cd06193">
    <property type="entry name" value="siderophore_interacting"/>
    <property type="match status" value="1"/>
</dbReference>
<dbReference type="PANTHER" id="PTHR30157">
    <property type="entry name" value="FERRIC REDUCTASE, NADPH-DEPENDENT"/>
    <property type="match status" value="1"/>
</dbReference>
<dbReference type="InterPro" id="IPR013113">
    <property type="entry name" value="SIP_FAD-bd"/>
</dbReference>
<evidence type="ECO:0000259" key="2">
    <source>
        <dbReference type="Pfam" id="PF08021"/>
    </source>
</evidence>
<sequence length="260" mass="28126">MLSLTVQAGEQTSPHFMTVTLGGDDVRHLQQTGFDQAGRLFFADPADDGDVFLPSSERWILQLTLQGGKRRPRVRTYTMRRFRPEESAFDIEVSLHEIGASGQASAPGTRWALAAVPGTKVSFLDEGHSYAPSASATWQLLAGDESALPAILAILETSPADLPATVFLEVPSPEDIRTDITMPPGSSINWLPRIDPGSKPGALALDAVKQARLSDGPFYAWTAGESSMATGIRRHLVSERHVPKSDISFRGYFSHGRAGL</sequence>
<dbReference type="Pfam" id="PF08021">
    <property type="entry name" value="FAD_binding_9"/>
    <property type="match status" value="1"/>
</dbReference>
<dbReference type="EMBL" id="CP109546">
    <property type="protein sequence ID" value="WTZ14563.1"/>
    <property type="molecule type" value="Genomic_DNA"/>
</dbReference>
<feature type="domain" description="SIP-like Rossmann fold" evidence="1">
    <location>
        <begin position="136"/>
        <end position="256"/>
    </location>
</feature>
<dbReference type="InterPro" id="IPR007037">
    <property type="entry name" value="SIP_rossman_dom"/>
</dbReference>
<dbReference type="Pfam" id="PF04954">
    <property type="entry name" value="SIP"/>
    <property type="match status" value="1"/>
</dbReference>
<proteinExistence type="predicted"/>
<organism evidence="3">
    <name type="scientific">Streptomyces sp. NBC_01393</name>
    <dbReference type="NCBI Taxonomy" id="2903851"/>
    <lineage>
        <taxon>Bacteria</taxon>
        <taxon>Bacillati</taxon>
        <taxon>Actinomycetota</taxon>
        <taxon>Actinomycetes</taxon>
        <taxon>Kitasatosporales</taxon>
        <taxon>Streptomycetaceae</taxon>
        <taxon>Streptomyces</taxon>
    </lineage>
</organism>
<evidence type="ECO:0000259" key="1">
    <source>
        <dbReference type="Pfam" id="PF04954"/>
    </source>
</evidence>